<sequence length="123" mass="14291">MLYNTDMAMFERFLLLVNMGKTRRNESSCALLSVIMPYQELLLPMILAKISLYVVFICCCGKHLKSYWELLSSISWIQVSTELEEASNVEYAIRKKKKTTPTFWLTFIQNLLQNNKDGSSYVC</sequence>
<dbReference type="Proteomes" id="UP001652600">
    <property type="component" value="Chromosome 12"/>
</dbReference>
<accession>A0ABM3KE55</accession>
<evidence type="ECO:0000313" key="2">
    <source>
        <dbReference type="RefSeq" id="XP_050936067.1"/>
    </source>
</evidence>
<gene>
    <name evidence="2" type="primary">LOC127144301</name>
</gene>
<name>A0ABM3KE55_CUCME</name>
<evidence type="ECO:0000313" key="1">
    <source>
        <dbReference type="Proteomes" id="UP001652600"/>
    </source>
</evidence>
<dbReference type="GeneID" id="127144301"/>
<keyword evidence="1" id="KW-1185">Reference proteome</keyword>
<protein>
    <submittedName>
        <fullName evidence="2">Uncharacterized protein LOC127144301 isoform X1</fullName>
    </submittedName>
</protein>
<organism evidence="1 2">
    <name type="scientific">Cucumis melo</name>
    <name type="common">Muskmelon</name>
    <dbReference type="NCBI Taxonomy" id="3656"/>
    <lineage>
        <taxon>Eukaryota</taxon>
        <taxon>Viridiplantae</taxon>
        <taxon>Streptophyta</taxon>
        <taxon>Embryophyta</taxon>
        <taxon>Tracheophyta</taxon>
        <taxon>Spermatophyta</taxon>
        <taxon>Magnoliopsida</taxon>
        <taxon>eudicotyledons</taxon>
        <taxon>Gunneridae</taxon>
        <taxon>Pentapetalae</taxon>
        <taxon>rosids</taxon>
        <taxon>fabids</taxon>
        <taxon>Cucurbitales</taxon>
        <taxon>Cucurbitaceae</taxon>
        <taxon>Benincaseae</taxon>
        <taxon>Cucumis</taxon>
    </lineage>
</organism>
<dbReference type="RefSeq" id="XP_050936067.1">
    <property type="nucleotide sequence ID" value="XM_051080110.1"/>
</dbReference>
<proteinExistence type="predicted"/>
<reference evidence="2" key="1">
    <citation type="submission" date="2025-08" db="UniProtKB">
        <authorList>
            <consortium name="RefSeq"/>
        </authorList>
    </citation>
    <scope>IDENTIFICATION</scope>
    <source>
        <tissue evidence="2">Stem</tissue>
    </source>
</reference>